<evidence type="ECO:0000256" key="2">
    <source>
        <dbReference type="SAM" id="SignalP"/>
    </source>
</evidence>
<proteinExistence type="predicted"/>
<dbReference type="AlphaFoldDB" id="A0A849SM26"/>
<name>A0A849SM26_UNCEI</name>
<dbReference type="InterPro" id="IPR013517">
    <property type="entry name" value="FG-GAP"/>
</dbReference>
<dbReference type="Proteomes" id="UP000580839">
    <property type="component" value="Unassembled WGS sequence"/>
</dbReference>
<feature type="chain" id="PRO_5032436266" evidence="2">
    <location>
        <begin position="36"/>
        <end position="825"/>
    </location>
</feature>
<accession>A0A849SM26</accession>
<dbReference type="NCBIfam" id="TIGR04183">
    <property type="entry name" value="Por_Secre_tail"/>
    <property type="match status" value="1"/>
</dbReference>
<feature type="signal peptide" evidence="2">
    <location>
        <begin position="1"/>
        <end position="35"/>
    </location>
</feature>
<comment type="caution">
    <text evidence="3">The sequence shown here is derived from an EMBL/GenBank/DDBJ whole genome shotgun (WGS) entry which is preliminary data.</text>
</comment>
<evidence type="ECO:0000313" key="4">
    <source>
        <dbReference type="Proteomes" id="UP000580839"/>
    </source>
</evidence>
<evidence type="ECO:0000256" key="1">
    <source>
        <dbReference type="ARBA" id="ARBA00022729"/>
    </source>
</evidence>
<dbReference type="Gene3D" id="2.60.40.10">
    <property type="entry name" value="Immunoglobulins"/>
    <property type="match status" value="1"/>
</dbReference>
<reference evidence="3 4" key="1">
    <citation type="submission" date="2020-04" db="EMBL/GenBank/DDBJ databases">
        <title>Metagenomic profiling of ammonia- and methane-oxidizing microorganisms in a Dutch drinking water treatment plant.</title>
        <authorList>
            <person name="Poghosyan L."/>
            <person name="Leucker S."/>
        </authorList>
    </citation>
    <scope>NUCLEOTIDE SEQUENCE [LARGE SCALE GENOMIC DNA]</scope>
    <source>
        <strain evidence="3">S-RSF-IL-03</strain>
    </source>
</reference>
<sequence length="825" mass="85845">MHGSKFAAQIAASPRLLGVFATAMALVVGSRTTHAQCTSASWFVPGPAVTVGANPAGIVLGDFNNDGIRDFAMTISGWFSGVPSASNVRIYLGQGSGGVGNGSFSPAQSILPGTNPFGIASGDFFEDGIADLAVANYGSGQVSLIRGLGASGVGNGTFASSVQIPLPGGPHELVARDFNHDGILDLAVTLNASNKLAILLGRGGSGVGDGTFDPAVLYTALDRPNGIAAGDFDEDGHTDLAVCGYYSGKVEIFRGLGDGSFTNVLHLPAGPEPIWVTTGDTNMDGITDLLVASTANGGIWLLRGLGVGGVGNGTFAAATFLAPGNAVSVQVADVDQDGFPDVVGVVSNHLTVNYVTSLRGHGDGTFDPERMLNFEFAPARAEIGDFDGGSMLDVITPMYTSNNFFVLHGECLSDPRAPQLAGLGDVPNDQGGKVFLTWGRSSLDVTSGAVNSYVVWRRVPEFAAEAAMRAGEKGERPQIRVERVETANGTQLVYWEALATLPAQRLAGYGYTAATTQDSLPGSNPYSAFFVTARTASVDVFYDSPVDSTYSVDNLSPSAPGALAANDVGAAVRLSWAASNAPDVHEYRVYRGDTPLFEADAAALVGFTQQLQFDDGGGSAGDWYKVRAVDVHQNLGAVATAAASGPTSVVASGTVVSTGPGEVEVLWQLSGEVFGALAERRTSNKAWQTLGEVTILSGRAQWIDRSPPAGALATYRLVDRTNAALMGSEIEVRVPGWQLELAGARPNPTTASTLEVHFTLATDRPARLEVFDLSGRRMASHDVGAMGAGPHQVRVSGTRSWPAGIYTLRLSTEGSKLLRRVVLVP</sequence>
<gene>
    <name evidence="3" type="ORF">HOP12_15200</name>
</gene>
<dbReference type="PANTHER" id="PTHR46580">
    <property type="entry name" value="SENSOR KINASE-RELATED"/>
    <property type="match status" value="1"/>
</dbReference>
<keyword evidence="1 2" id="KW-0732">Signal</keyword>
<dbReference type="InterPro" id="IPR028994">
    <property type="entry name" value="Integrin_alpha_N"/>
</dbReference>
<dbReference type="Gene3D" id="2.130.10.130">
    <property type="entry name" value="Integrin alpha, N-terminal"/>
    <property type="match status" value="2"/>
</dbReference>
<dbReference type="InterPro" id="IPR026444">
    <property type="entry name" value="Secre_tail"/>
</dbReference>
<dbReference type="EMBL" id="JABFRW010000199">
    <property type="protein sequence ID" value="NOT35491.1"/>
    <property type="molecule type" value="Genomic_DNA"/>
</dbReference>
<dbReference type="Pfam" id="PF13517">
    <property type="entry name" value="FG-GAP_3"/>
    <property type="match status" value="2"/>
</dbReference>
<protein>
    <submittedName>
        <fullName evidence="3">T9SS type A sorting domain-containing protein</fullName>
    </submittedName>
</protein>
<dbReference type="InterPro" id="IPR013783">
    <property type="entry name" value="Ig-like_fold"/>
</dbReference>
<organism evidence="3 4">
    <name type="scientific">Eiseniibacteriota bacterium</name>
    <dbReference type="NCBI Taxonomy" id="2212470"/>
    <lineage>
        <taxon>Bacteria</taxon>
        <taxon>Candidatus Eiseniibacteriota</taxon>
    </lineage>
</organism>
<dbReference type="SUPFAM" id="SSF69318">
    <property type="entry name" value="Integrin alpha N-terminal domain"/>
    <property type="match status" value="1"/>
</dbReference>
<evidence type="ECO:0000313" key="3">
    <source>
        <dbReference type="EMBL" id="NOT35491.1"/>
    </source>
</evidence>